<dbReference type="PIRSF" id="PIRSF003097">
    <property type="entry name" value="FtsX"/>
    <property type="match status" value="1"/>
</dbReference>
<dbReference type="Pfam" id="PF18075">
    <property type="entry name" value="FtsX_ECD"/>
    <property type="match status" value="1"/>
</dbReference>
<proteinExistence type="inferred from homology"/>
<dbReference type="Pfam" id="PF02687">
    <property type="entry name" value="FtsX"/>
    <property type="match status" value="1"/>
</dbReference>
<reference evidence="15" key="1">
    <citation type="submission" date="2016-04" db="EMBL/GenBank/DDBJ databases">
        <title>Draft genome sequence of Paludibacter jiangxiensis strain NM7.</title>
        <authorList>
            <person name="Qiu Y."/>
            <person name="Matsuura N."/>
            <person name="Ohashi A."/>
            <person name="Tourlousse M.D."/>
            <person name="Sekiguchi Y."/>
        </authorList>
    </citation>
    <scope>NUCLEOTIDE SEQUENCE [LARGE SCALE GENOMIC DNA]</scope>
    <source>
        <strain evidence="15">NM7</strain>
    </source>
</reference>
<feature type="domain" description="ABC3 transporter permease C-terminal" evidence="12">
    <location>
        <begin position="169"/>
        <end position="284"/>
    </location>
</feature>
<keyword evidence="4 10" id="KW-1003">Cell membrane</keyword>
<dbReference type="InterPro" id="IPR004513">
    <property type="entry name" value="FtsX"/>
</dbReference>
<feature type="transmembrane region" description="Helical" evidence="11">
    <location>
        <begin position="254"/>
        <end position="278"/>
    </location>
</feature>
<protein>
    <recommendedName>
        <fullName evidence="3 10">Cell division protein FtsX</fullName>
    </recommendedName>
</protein>
<evidence type="ECO:0000256" key="6">
    <source>
        <dbReference type="ARBA" id="ARBA00022692"/>
    </source>
</evidence>
<feature type="transmembrane region" description="Helical" evidence="11">
    <location>
        <begin position="12"/>
        <end position="39"/>
    </location>
</feature>
<evidence type="ECO:0000256" key="10">
    <source>
        <dbReference type="PIRNR" id="PIRNR003097"/>
    </source>
</evidence>
<gene>
    <name evidence="14" type="ORF">PJIAN_1431</name>
</gene>
<keyword evidence="5 10" id="KW-0132">Cell division</keyword>
<dbReference type="OrthoDB" id="9813411at2"/>
<dbReference type="InterPro" id="IPR040690">
    <property type="entry name" value="FtsX_ECD"/>
</dbReference>
<dbReference type="GO" id="GO:0051301">
    <property type="term" value="P:cell division"/>
    <property type="evidence" value="ECO:0007669"/>
    <property type="project" value="UniProtKB-KW"/>
</dbReference>
<name>A0A161LCX9_9BACT</name>
<evidence type="ECO:0000256" key="1">
    <source>
        <dbReference type="ARBA" id="ARBA00004651"/>
    </source>
</evidence>
<comment type="subcellular location">
    <subcellularLocation>
        <location evidence="1">Cell membrane</location>
        <topology evidence="1">Multi-pass membrane protein</topology>
    </subcellularLocation>
</comment>
<sequence>MSNSAKTAKKKFFNLHFTVTVSISLVLFLIGFIALLLMVGKDVSNYVKENVNMSVVLEDSISPANRFALEKAVKAMPATKSYDYISKDQALKDHIRDLGENPQDFLGYNPLLASYEIKLKSDYANPDSASKMETQLKQFLGVKQVMYQKDIVHLVNNNIQKTGFILSGVALILLFVSIVLLNNTIRISIYSKRFLINTMKLVGAKAWFIRRPFILKSLLNGLTAALLALVMLTGAVYYLQYEIGATFNLYRLDVLVIVGGLVILFALIITFFASLFAVNRYIRMRTDSYYFV</sequence>
<comment type="caution">
    <text evidence="14">The sequence shown here is derived from an EMBL/GenBank/DDBJ whole genome shotgun (WGS) entry which is preliminary data.</text>
</comment>
<dbReference type="GO" id="GO:0005886">
    <property type="term" value="C:plasma membrane"/>
    <property type="evidence" value="ECO:0007669"/>
    <property type="project" value="UniProtKB-SubCell"/>
</dbReference>
<dbReference type="PANTHER" id="PTHR47755">
    <property type="entry name" value="CELL DIVISION PROTEIN FTSX"/>
    <property type="match status" value="1"/>
</dbReference>
<keyword evidence="7 11" id="KW-1133">Transmembrane helix</keyword>
<keyword evidence="15" id="KW-1185">Reference proteome</keyword>
<keyword evidence="6 11" id="KW-0812">Transmembrane</keyword>
<evidence type="ECO:0000256" key="3">
    <source>
        <dbReference type="ARBA" id="ARBA00021907"/>
    </source>
</evidence>
<feature type="transmembrane region" description="Helical" evidence="11">
    <location>
        <begin position="164"/>
        <end position="185"/>
    </location>
</feature>
<dbReference type="Gene3D" id="3.30.70.3040">
    <property type="match status" value="1"/>
</dbReference>
<evidence type="ECO:0000256" key="8">
    <source>
        <dbReference type="ARBA" id="ARBA00023136"/>
    </source>
</evidence>
<evidence type="ECO:0000256" key="5">
    <source>
        <dbReference type="ARBA" id="ARBA00022618"/>
    </source>
</evidence>
<evidence type="ECO:0000256" key="11">
    <source>
        <dbReference type="SAM" id="Phobius"/>
    </source>
</evidence>
<dbReference type="InterPro" id="IPR003838">
    <property type="entry name" value="ABC3_permease_C"/>
</dbReference>
<comment type="similarity">
    <text evidence="2 10">Belongs to the ABC-4 integral membrane protein family. FtsX subfamily.</text>
</comment>
<accession>A0A161LCX9</accession>
<dbReference type="RefSeq" id="WP_068701560.1">
    <property type="nucleotide sequence ID" value="NZ_BDCR01000001.1"/>
</dbReference>
<organism evidence="14 15">
    <name type="scientific">Paludibacter jiangxiensis</name>
    <dbReference type="NCBI Taxonomy" id="681398"/>
    <lineage>
        <taxon>Bacteria</taxon>
        <taxon>Pseudomonadati</taxon>
        <taxon>Bacteroidota</taxon>
        <taxon>Bacteroidia</taxon>
        <taxon>Bacteroidales</taxon>
        <taxon>Paludibacteraceae</taxon>
        <taxon>Paludibacter</taxon>
    </lineage>
</organism>
<feature type="transmembrane region" description="Helical" evidence="11">
    <location>
        <begin position="218"/>
        <end position="239"/>
    </location>
</feature>
<evidence type="ECO:0000256" key="4">
    <source>
        <dbReference type="ARBA" id="ARBA00022475"/>
    </source>
</evidence>
<dbReference type="AlphaFoldDB" id="A0A161LCX9"/>
<dbReference type="EMBL" id="BDCR01000001">
    <property type="protein sequence ID" value="GAT61845.1"/>
    <property type="molecule type" value="Genomic_DNA"/>
</dbReference>
<evidence type="ECO:0000259" key="12">
    <source>
        <dbReference type="Pfam" id="PF02687"/>
    </source>
</evidence>
<feature type="domain" description="FtsX extracellular" evidence="13">
    <location>
        <begin position="51"/>
        <end position="145"/>
    </location>
</feature>
<evidence type="ECO:0000259" key="13">
    <source>
        <dbReference type="Pfam" id="PF18075"/>
    </source>
</evidence>
<evidence type="ECO:0000256" key="2">
    <source>
        <dbReference type="ARBA" id="ARBA00007379"/>
    </source>
</evidence>
<evidence type="ECO:0000313" key="15">
    <source>
        <dbReference type="Proteomes" id="UP000076586"/>
    </source>
</evidence>
<evidence type="ECO:0000256" key="7">
    <source>
        <dbReference type="ARBA" id="ARBA00022989"/>
    </source>
</evidence>
<dbReference type="Proteomes" id="UP000076586">
    <property type="component" value="Unassembled WGS sequence"/>
</dbReference>
<dbReference type="STRING" id="681398.PJIAN_1431"/>
<dbReference type="PANTHER" id="PTHR47755:SF1">
    <property type="entry name" value="CELL DIVISION PROTEIN FTSX"/>
    <property type="match status" value="1"/>
</dbReference>
<evidence type="ECO:0000256" key="9">
    <source>
        <dbReference type="ARBA" id="ARBA00023306"/>
    </source>
</evidence>
<keyword evidence="8 10" id="KW-0472">Membrane</keyword>
<reference evidence="15" key="2">
    <citation type="journal article" date="2017" name="Genome Announc.">
        <title>Draft genome sequence of Paludibacter jiangxiensis NM7(T), a propionate-producing fermentative bacterium.</title>
        <authorList>
            <person name="Qiu Y.-L."/>
            <person name="Tourlousse D.M."/>
            <person name="Matsuura N."/>
            <person name="Ohashi A."/>
            <person name="Sekiguchi Y."/>
        </authorList>
    </citation>
    <scope>NUCLEOTIDE SEQUENCE [LARGE SCALE GENOMIC DNA]</scope>
    <source>
        <strain evidence="15">NM7</strain>
    </source>
</reference>
<evidence type="ECO:0000313" key="14">
    <source>
        <dbReference type="EMBL" id="GAT61845.1"/>
    </source>
</evidence>
<keyword evidence="9 10" id="KW-0131">Cell cycle</keyword>